<dbReference type="InterPro" id="IPR020843">
    <property type="entry name" value="ER"/>
</dbReference>
<evidence type="ECO:0000313" key="4">
    <source>
        <dbReference type="EMBL" id="MDR6225818.1"/>
    </source>
</evidence>
<keyword evidence="1" id="KW-0521">NADP</keyword>
<dbReference type="Pfam" id="PF13602">
    <property type="entry name" value="ADH_zinc_N_2"/>
    <property type="match status" value="1"/>
</dbReference>
<dbReference type="InterPro" id="IPR002364">
    <property type="entry name" value="Quin_OxRdtase/zeta-crystal_CS"/>
</dbReference>
<reference evidence="4 5" key="1">
    <citation type="submission" date="2023-07" db="EMBL/GenBank/DDBJ databases">
        <title>Genomic Encyclopedia of Type Strains, Phase IV (KMG-IV): sequencing the most valuable type-strain genomes for metagenomic binning, comparative biology and taxonomic classification.</title>
        <authorList>
            <person name="Goeker M."/>
        </authorList>
    </citation>
    <scope>NUCLEOTIDE SEQUENCE [LARGE SCALE GENOMIC DNA]</scope>
    <source>
        <strain evidence="4 5">DSM 45903</strain>
    </source>
</reference>
<comment type="caution">
    <text evidence="4">The sequence shown here is derived from an EMBL/GenBank/DDBJ whole genome shotgun (WGS) entry which is preliminary data.</text>
</comment>
<evidence type="ECO:0000256" key="1">
    <source>
        <dbReference type="ARBA" id="ARBA00022857"/>
    </source>
</evidence>
<accession>A0ABU1IM50</accession>
<proteinExistence type="predicted"/>
<dbReference type="EMBL" id="JAVDQG010000003">
    <property type="protein sequence ID" value="MDR6225818.1"/>
    <property type="molecule type" value="Genomic_DNA"/>
</dbReference>
<dbReference type="CDD" id="cd08273">
    <property type="entry name" value="MDR8"/>
    <property type="match status" value="1"/>
</dbReference>
<dbReference type="Proteomes" id="UP001185012">
    <property type="component" value="Unassembled WGS sequence"/>
</dbReference>
<evidence type="ECO:0000313" key="5">
    <source>
        <dbReference type="Proteomes" id="UP001185012"/>
    </source>
</evidence>
<dbReference type="InterPro" id="IPR011032">
    <property type="entry name" value="GroES-like_sf"/>
</dbReference>
<dbReference type="EC" id="1.6.5.5" evidence="4"/>
<keyword evidence="2 4" id="KW-0560">Oxidoreductase</keyword>
<evidence type="ECO:0000259" key="3">
    <source>
        <dbReference type="SMART" id="SM00829"/>
    </source>
</evidence>
<name>A0ABU1IM50_9BACL</name>
<keyword evidence="5" id="KW-1185">Reference proteome</keyword>
<dbReference type="Gene3D" id="3.90.180.10">
    <property type="entry name" value="Medium-chain alcohol dehydrogenases, catalytic domain"/>
    <property type="match status" value="1"/>
</dbReference>
<dbReference type="SUPFAM" id="SSF51735">
    <property type="entry name" value="NAD(P)-binding Rossmann-fold domains"/>
    <property type="match status" value="1"/>
</dbReference>
<dbReference type="PANTHER" id="PTHR48106">
    <property type="entry name" value="QUINONE OXIDOREDUCTASE PIG3-RELATED"/>
    <property type="match status" value="1"/>
</dbReference>
<organism evidence="4 5">
    <name type="scientific">Desmospora profundinema</name>
    <dbReference type="NCBI Taxonomy" id="1571184"/>
    <lineage>
        <taxon>Bacteria</taxon>
        <taxon>Bacillati</taxon>
        <taxon>Bacillota</taxon>
        <taxon>Bacilli</taxon>
        <taxon>Bacillales</taxon>
        <taxon>Thermoactinomycetaceae</taxon>
        <taxon>Desmospora</taxon>
    </lineage>
</organism>
<dbReference type="PROSITE" id="PS01162">
    <property type="entry name" value="QOR_ZETA_CRYSTAL"/>
    <property type="match status" value="1"/>
</dbReference>
<dbReference type="GO" id="GO:0003960">
    <property type="term" value="F:quinone reductase (NADPH) activity"/>
    <property type="evidence" value="ECO:0007669"/>
    <property type="project" value="UniProtKB-EC"/>
</dbReference>
<sequence>MEKNHRVVITRYGGPEVLQWIEEPMPMPKEEQVLVKVLATGVAHGDILIRKGILVPPLQRLPLTPGFEIVGRVEKVGSQVIGFKKGQLVAALTIVGGNSEYICVHYKDLVSVPQSVGVEEAVSLVLNYLTAYQMLHRYAKVQPGQNLLIHGASGGVGTALLQLGKMIGVNMYGTASSAKHEIVARYGAFPIDYRQTDFVEVINQMVPEGVDAVFDPIGGYHFNLSYRVLRKRGILIGYGFQSDGSRRSILQSLARLISLKIRPDGKRSKFYSLVVLKKKKPNWIKEDLSHLFKLTADGAIQPIIYQQFPLAEIRSAHETFENGITIGKIILVTEKYQRHSKQADTGVQQPKAK</sequence>
<dbReference type="SUPFAM" id="SSF50129">
    <property type="entry name" value="GroES-like"/>
    <property type="match status" value="1"/>
</dbReference>
<dbReference type="SMART" id="SM00829">
    <property type="entry name" value="PKS_ER"/>
    <property type="match status" value="1"/>
</dbReference>
<feature type="domain" description="Enoyl reductase (ER)" evidence="3">
    <location>
        <begin position="13"/>
        <end position="331"/>
    </location>
</feature>
<evidence type="ECO:0000256" key="2">
    <source>
        <dbReference type="ARBA" id="ARBA00023002"/>
    </source>
</evidence>
<dbReference type="Gene3D" id="3.40.50.720">
    <property type="entry name" value="NAD(P)-binding Rossmann-like Domain"/>
    <property type="match status" value="1"/>
</dbReference>
<dbReference type="Pfam" id="PF08240">
    <property type="entry name" value="ADH_N"/>
    <property type="match status" value="1"/>
</dbReference>
<dbReference type="InterPro" id="IPR013154">
    <property type="entry name" value="ADH-like_N"/>
</dbReference>
<dbReference type="InterPro" id="IPR036291">
    <property type="entry name" value="NAD(P)-bd_dom_sf"/>
</dbReference>
<gene>
    <name evidence="4" type="ORF">JOE21_001816</name>
</gene>
<protein>
    <submittedName>
        <fullName evidence="4">NADPH2:quinone reductase</fullName>
        <ecNumber evidence="4">1.6.5.5</ecNumber>
    </submittedName>
</protein>
<dbReference type="PANTHER" id="PTHR48106:SF18">
    <property type="entry name" value="QUINONE OXIDOREDUCTASE PIG3"/>
    <property type="match status" value="1"/>
</dbReference>
<dbReference type="RefSeq" id="WP_309864876.1">
    <property type="nucleotide sequence ID" value="NZ_JAVDQG010000003.1"/>
</dbReference>